<keyword evidence="1" id="KW-0472">Membrane</keyword>
<name>A0AAD7I0K5_9AGAR</name>
<dbReference type="EMBL" id="JARJLG010000175">
    <property type="protein sequence ID" value="KAJ7732477.1"/>
    <property type="molecule type" value="Genomic_DNA"/>
</dbReference>
<accession>A0AAD7I0K5</accession>
<evidence type="ECO:0000313" key="3">
    <source>
        <dbReference type="Proteomes" id="UP001215280"/>
    </source>
</evidence>
<reference evidence="2" key="1">
    <citation type="submission" date="2023-03" db="EMBL/GenBank/DDBJ databases">
        <title>Massive genome expansion in bonnet fungi (Mycena s.s.) driven by repeated elements and novel gene families across ecological guilds.</title>
        <authorList>
            <consortium name="Lawrence Berkeley National Laboratory"/>
            <person name="Harder C.B."/>
            <person name="Miyauchi S."/>
            <person name="Viragh M."/>
            <person name="Kuo A."/>
            <person name="Thoen E."/>
            <person name="Andreopoulos B."/>
            <person name="Lu D."/>
            <person name="Skrede I."/>
            <person name="Drula E."/>
            <person name="Henrissat B."/>
            <person name="Morin E."/>
            <person name="Kohler A."/>
            <person name="Barry K."/>
            <person name="LaButti K."/>
            <person name="Morin E."/>
            <person name="Salamov A."/>
            <person name="Lipzen A."/>
            <person name="Mereny Z."/>
            <person name="Hegedus B."/>
            <person name="Baldrian P."/>
            <person name="Stursova M."/>
            <person name="Weitz H."/>
            <person name="Taylor A."/>
            <person name="Grigoriev I.V."/>
            <person name="Nagy L.G."/>
            <person name="Martin F."/>
            <person name="Kauserud H."/>
        </authorList>
    </citation>
    <scope>NUCLEOTIDE SEQUENCE</scope>
    <source>
        <strain evidence="2">CBHHK188m</strain>
    </source>
</reference>
<comment type="caution">
    <text evidence="2">The sequence shown here is derived from an EMBL/GenBank/DDBJ whole genome shotgun (WGS) entry which is preliminary data.</text>
</comment>
<protein>
    <submittedName>
        <fullName evidence="2">Uncharacterized protein</fullName>
    </submittedName>
</protein>
<evidence type="ECO:0000313" key="2">
    <source>
        <dbReference type="EMBL" id="KAJ7732477.1"/>
    </source>
</evidence>
<organism evidence="2 3">
    <name type="scientific">Mycena maculata</name>
    <dbReference type="NCBI Taxonomy" id="230809"/>
    <lineage>
        <taxon>Eukaryota</taxon>
        <taxon>Fungi</taxon>
        <taxon>Dikarya</taxon>
        <taxon>Basidiomycota</taxon>
        <taxon>Agaricomycotina</taxon>
        <taxon>Agaricomycetes</taxon>
        <taxon>Agaricomycetidae</taxon>
        <taxon>Agaricales</taxon>
        <taxon>Marasmiineae</taxon>
        <taxon>Mycenaceae</taxon>
        <taxon>Mycena</taxon>
    </lineage>
</organism>
<dbReference type="Proteomes" id="UP001215280">
    <property type="component" value="Unassembled WGS sequence"/>
</dbReference>
<feature type="transmembrane region" description="Helical" evidence="1">
    <location>
        <begin position="123"/>
        <end position="142"/>
    </location>
</feature>
<proteinExistence type="predicted"/>
<evidence type="ECO:0000256" key="1">
    <source>
        <dbReference type="SAM" id="Phobius"/>
    </source>
</evidence>
<gene>
    <name evidence="2" type="ORF">DFH07DRAFT_780921</name>
</gene>
<dbReference type="AlphaFoldDB" id="A0AAD7I0K5"/>
<keyword evidence="3" id="KW-1185">Reference proteome</keyword>
<sequence length="194" mass="21672">MQRDPKIQKALRAYLAPLSKISVVNKLEGLFAPRSPTDLAPDFDTNSNRLQANRWHISQILAVHSTFSANQRIVRSVREAARAQKVCMNFGDLMDDIKSNVFDPTSKVLHLSTQALKTRKKALRMRALFSNAFMGALINYYGNGYSVRVPCEVLLIGVLHLSSLRGTSFGGTSSEFSRGYSFWGTIYQENPLNG</sequence>
<keyword evidence="1" id="KW-0812">Transmembrane</keyword>
<keyword evidence="1" id="KW-1133">Transmembrane helix</keyword>